<dbReference type="EMBL" id="CP026119">
    <property type="protein sequence ID" value="QAS54794.1"/>
    <property type="molecule type" value="Genomic_DNA"/>
</dbReference>
<proteinExistence type="predicted"/>
<dbReference type="AlphaFoldDB" id="A0A410MJ84"/>
<organism evidence="1 2">
    <name type="scientific">Halobacillus litoralis</name>
    <dbReference type="NCBI Taxonomy" id="45668"/>
    <lineage>
        <taxon>Bacteria</taxon>
        <taxon>Bacillati</taxon>
        <taxon>Bacillota</taxon>
        <taxon>Bacilli</taxon>
        <taxon>Bacillales</taxon>
        <taxon>Bacillaceae</taxon>
        <taxon>Halobacillus</taxon>
    </lineage>
</organism>
<evidence type="ECO:0000313" key="1">
    <source>
        <dbReference type="EMBL" id="QAS54794.1"/>
    </source>
</evidence>
<evidence type="ECO:0000313" key="2">
    <source>
        <dbReference type="Proteomes" id="UP000287756"/>
    </source>
</evidence>
<dbReference type="KEGG" id="hli:HLI_21300"/>
<dbReference type="Proteomes" id="UP000287756">
    <property type="component" value="Plasmid pLDW-31"/>
</dbReference>
<protein>
    <submittedName>
        <fullName evidence="1">Uncharacterized protein</fullName>
    </submittedName>
</protein>
<geneLocation type="plasmid" evidence="2">
    <name>pldw-31</name>
</geneLocation>
<sequence length="130" mass="14957">MEELTHSFNKHNNALVVVNSLNEEDLQTLTLLLLRKDIKRKNIINAVSYTNFIQDNFVVDDTVELWGYASNLQALELLRILKRKRKDCIVVVENNTNSIVYKQLQKEVGITIHLPSVDLISHSNMEPSII</sequence>
<accession>A0A410MJ84</accession>
<reference evidence="1 2" key="1">
    <citation type="submission" date="2018-01" db="EMBL/GenBank/DDBJ databases">
        <title>The whole genome sequencing and assembly of Halobacillus litoralis ERB031 strain.</title>
        <authorList>
            <person name="Lee S.-J."/>
            <person name="Park M.-K."/>
            <person name="Kim J.-Y."/>
            <person name="Lee Y.-J."/>
            <person name="Yi H."/>
            <person name="Bahn Y.-S."/>
            <person name="Kim J.F."/>
            <person name="Lee D.-W."/>
        </authorList>
    </citation>
    <scope>NUCLEOTIDE SEQUENCE [LARGE SCALE GENOMIC DNA]</scope>
    <source>
        <strain evidence="1 2">ERB 031</strain>
        <plasmid evidence="2">pldw-31</plasmid>
    </source>
</reference>
<dbReference type="RefSeq" id="WP_128527023.1">
    <property type="nucleotide sequence ID" value="NZ_CP026119.1"/>
</dbReference>
<gene>
    <name evidence="1" type="ORF">HLI_21300</name>
</gene>
<name>A0A410MJ84_9BACI</name>
<keyword evidence="1" id="KW-0614">Plasmid</keyword>